<dbReference type="AlphaFoldDB" id="A0A4R6U3D3"/>
<protein>
    <submittedName>
        <fullName evidence="3">Phage FluMu gp28-like protein</fullName>
    </submittedName>
</protein>
<dbReference type="InterPro" id="IPR027417">
    <property type="entry name" value="P-loop_NTPase"/>
</dbReference>
<dbReference type="OrthoDB" id="8553810at2"/>
<sequence length="443" mass="48925">MTGPILYRYQRRYLADTARFKAGMWSRQAGKTFTTTLEAVLDVLEAEAAGRVSHWTILSVSRDRALDAMDNGVKLHLRAIGAAFEALDEPLDVDELAHVVRIGSRGSYIRAIASKPSTARGMSDNLILDEFAHHQDNRAIWTALLPVVSRPDLKLRVISTPNGRGDKFYEIMTAPDSLFSRHVVTIYDAVADGLPRNVDELKRAMNDPIAWAQEFECQFIDEATAWLPYDLIDGCEDAAAPGEYQGGPVYVGMDFAARGDLTVIAVLERVGDVLWLRELIELRATSFAAQLAELDRVMRDYRVIRAALDQTGLGEMPVQEAQRRHGAYRVEGVLFSPARKLDMATALKEAMEDRRLRLPAGNAALRADLHSVQRVAGPTGAPRLVAERSEQGHADRFWALALAVSASLDAAPAYDGFVPLPRRPAKPDFDDAPRYGGRGEVFA</sequence>
<comment type="caution">
    <text evidence="3">The sequence shown here is derived from an EMBL/GenBank/DDBJ whole genome shotgun (WGS) entry which is preliminary data.</text>
</comment>
<dbReference type="Proteomes" id="UP000295510">
    <property type="component" value="Unassembled WGS sequence"/>
</dbReference>
<evidence type="ECO:0000256" key="1">
    <source>
        <dbReference type="ARBA" id="ARBA00022612"/>
    </source>
</evidence>
<keyword evidence="1" id="KW-1188">Viral release from host cell</keyword>
<organism evidence="3 4">
    <name type="scientific">Tepidicella xavieri</name>
    <dbReference type="NCBI Taxonomy" id="360241"/>
    <lineage>
        <taxon>Bacteria</taxon>
        <taxon>Pseudomonadati</taxon>
        <taxon>Pseudomonadota</taxon>
        <taxon>Betaproteobacteria</taxon>
        <taxon>Burkholderiales</taxon>
        <taxon>Tepidicella</taxon>
    </lineage>
</organism>
<evidence type="ECO:0000313" key="4">
    <source>
        <dbReference type="Proteomes" id="UP000295510"/>
    </source>
</evidence>
<dbReference type="RefSeq" id="WP_133598638.1">
    <property type="nucleotide sequence ID" value="NZ_SNYL01000014.1"/>
</dbReference>
<dbReference type="Gene3D" id="3.40.50.300">
    <property type="entry name" value="P-loop containing nucleotide triphosphate hydrolases"/>
    <property type="match status" value="1"/>
</dbReference>
<dbReference type="EMBL" id="SNYL01000014">
    <property type="protein sequence ID" value="TDQ40978.1"/>
    <property type="molecule type" value="Genomic_DNA"/>
</dbReference>
<dbReference type="InterPro" id="IPR035421">
    <property type="entry name" value="Terminase_6C"/>
</dbReference>
<dbReference type="Gene3D" id="3.30.420.240">
    <property type="match status" value="1"/>
</dbReference>
<dbReference type="Pfam" id="PF03237">
    <property type="entry name" value="Terminase_6N"/>
    <property type="match status" value="1"/>
</dbReference>
<evidence type="ECO:0000259" key="2">
    <source>
        <dbReference type="Pfam" id="PF17289"/>
    </source>
</evidence>
<dbReference type="Pfam" id="PF17289">
    <property type="entry name" value="Terminase_6C"/>
    <property type="match status" value="1"/>
</dbReference>
<reference evidence="3 4" key="1">
    <citation type="submission" date="2019-03" db="EMBL/GenBank/DDBJ databases">
        <title>Genomic Encyclopedia of Type Strains, Phase IV (KMG-IV): sequencing the most valuable type-strain genomes for metagenomic binning, comparative biology and taxonomic classification.</title>
        <authorList>
            <person name="Goeker M."/>
        </authorList>
    </citation>
    <scope>NUCLEOTIDE SEQUENCE [LARGE SCALE GENOMIC DNA]</scope>
    <source>
        <strain evidence="3 4">DSM 19605</strain>
    </source>
</reference>
<gene>
    <name evidence="3" type="ORF">DFR43_11463</name>
</gene>
<evidence type="ECO:0000313" key="3">
    <source>
        <dbReference type="EMBL" id="TDQ40978.1"/>
    </source>
</evidence>
<name>A0A4R6U3D3_9BURK</name>
<accession>A0A4R6U3D3</accession>
<keyword evidence="4" id="KW-1185">Reference proteome</keyword>
<feature type="domain" description="Terminase large subunit gp17-like C-terminal" evidence="2">
    <location>
        <begin position="251"/>
        <end position="405"/>
    </location>
</feature>
<proteinExistence type="predicted"/>